<feature type="chain" id="PRO_5035267345" description="Secreted protein" evidence="1">
    <location>
        <begin position="20"/>
        <end position="76"/>
    </location>
</feature>
<reference evidence="2" key="1">
    <citation type="journal article" date="2021" name="bioRxiv">
        <title>Whole Genome Assembly and Annotation of Northern Wild Rice, Zizania palustris L., Supports a Whole Genome Duplication in the Zizania Genus.</title>
        <authorList>
            <person name="Haas M."/>
            <person name="Kono T."/>
            <person name="Macchietto M."/>
            <person name="Millas R."/>
            <person name="McGilp L."/>
            <person name="Shao M."/>
            <person name="Duquette J."/>
            <person name="Hirsch C.N."/>
            <person name="Kimball J."/>
        </authorList>
    </citation>
    <scope>NUCLEOTIDE SEQUENCE</scope>
    <source>
        <tissue evidence="2">Fresh leaf tissue</tissue>
    </source>
</reference>
<keyword evidence="1" id="KW-0732">Signal</keyword>
<keyword evidence="3" id="KW-1185">Reference proteome</keyword>
<dbReference type="Proteomes" id="UP000729402">
    <property type="component" value="Unassembled WGS sequence"/>
</dbReference>
<sequence length="76" mass="8804">MRHLPLVFGLMIFVYRAIELRFISWQHQGIAIEATENGHNSLSSKETNYSIQDEKLPARHVTNFGPFIKLKKGKHL</sequence>
<evidence type="ECO:0000256" key="1">
    <source>
        <dbReference type="SAM" id="SignalP"/>
    </source>
</evidence>
<protein>
    <recommendedName>
        <fullName evidence="4">Secreted protein</fullName>
    </recommendedName>
</protein>
<feature type="signal peptide" evidence="1">
    <location>
        <begin position="1"/>
        <end position="19"/>
    </location>
</feature>
<evidence type="ECO:0008006" key="4">
    <source>
        <dbReference type="Google" id="ProtNLM"/>
    </source>
</evidence>
<evidence type="ECO:0000313" key="3">
    <source>
        <dbReference type="Proteomes" id="UP000729402"/>
    </source>
</evidence>
<evidence type="ECO:0000313" key="2">
    <source>
        <dbReference type="EMBL" id="KAG8057687.1"/>
    </source>
</evidence>
<comment type="caution">
    <text evidence="2">The sequence shown here is derived from an EMBL/GenBank/DDBJ whole genome shotgun (WGS) entry which is preliminary data.</text>
</comment>
<gene>
    <name evidence="2" type="ORF">GUJ93_ZPchr0002g24688</name>
</gene>
<dbReference type="AlphaFoldDB" id="A0A8J5RVV2"/>
<organism evidence="2 3">
    <name type="scientific">Zizania palustris</name>
    <name type="common">Northern wild rice</name>
    <dbReference type="NCBI Taxonomy" id="103762"/>
    <lineage>
        <taxon>Eukaryota</taxon>
        <taxon>Viridiplantae</taxon>
        <taxon>Streptophyta</taxon>
        <taxon>Embryophyta</taxon>
        <taxon>Tracheophyta</taxon>
        <taxon>Spermatophyta</taxon>
        <taxon>Magnoliopsida</taxon>
        <taxon>Liliopsida</taxon>
        <taxon>Poales</taxon>
        <taxon>Poaceae</taxon>
        <taxon>BOP clade</taxon>
        <taxon>Oryzoideae</taxon>
        <taxon>Oryzeae</taxon>
        <taxon>Zizaniinae</taxon>
        <taxon>Zizania</taxon>
    </lineage>
</organism>
<accession>A0A8J5RVV2</accession>
<proteinExistence type="predicted"/>
<name>A0A8J5RVV2_ZIZPA</name>
<reference evidence="2" key="2">
    <citation type="submission" date="2021-02" db="EMBL/GenBank/DDBJ databases">
        <authorList>
            <person name="Kimball J.A."/>
            <person name="Haas M.W."/>
            <person name="Macchietto M."/>
            <person name="Kono T."/>
            <person name="Duquette J."/>
            <person name="Shao M."/>
        </authorList>
    </citation>
    <scope>NUCLEOTIDE SEQUENCE</scope>
    <source>
        <tissue evidence="2">Fresh leaf tissue</tissue>
    </source>
</reference>
<dbReference type="EMBL" id="JAAALK010000287">
    <property type="protein sequence ID" value="KAG8057687.1"/>
    <property type="molecule type" value="Genomic_DNA"/>
</dbReference>